<feature type="signal peptide" evidence="2">
    <location>
        <begin position="1"/>
        <end position="23"/>
    </location>
</feature>
<evidence type="ECO:0000259" key="3">
    <source>
        <dbReference type="Pfam" id="PF01757"/>
    </source>
</evidence>
<comment type="caution">
    <text evidence="4">The sequence shown here is derived from an EMBL/GenBank/DDBJ whole genome shotgun (WGS) entry which is preliminary data.</text>
</comment>
<feature type="domain" description="Acyltransferase 3" evidence="3">
    <location>
        <begin position="131"/>
        <end position="441"/>
    </location>
</feature>
<gene>
    <name evidence="4" type="ORF">PGLA1383_LOCUS56486</name>
</gene>
<dbReference type="PANTHER" id="PTHR23028">
    <property type="entry name" value="ACETYLTRANSFERASE"/>
    <property type="match status" value="1"/>
</dbReference>
<feature type="transmembrane region" description="Helical" evidence="1">
    <location>
        <begin position="322"/>
        <end position="342"/>
    </location>
</feature>
<dbReference type="GO" id="GO:0000271">
    <property type="term" value="P:polysaccharide biosynthetic process"/>
    <property type="evidence" value="ECO:0007669"/>
    <property type="project" value="TreeGrafter"/>
</dbReference>
<protein>
    <recommendedName>
        <fullName evidence="3">Acyltransferase 3 domain-containing protein</fullName>
    </recommendedName>
</protein>
<evidence type="ECO:0000313" key="5">
    <source>
        <dbReference type="Proteomes" id="UP000654075"/>
    </source>
</evidence>
<name>A0A813HSW7_POLGL</name>
<keyword evidence="2" id="KW-0732">Signal</keyword>
<keyword evidence="1" id="KW-1133">Transmembrane helix</keyword>
<feature type="transmembrane region" description="Helical" evidence="1">
    <location>
        <begin position="256"/>
        <end position="279"/>
    </location>
</feature>
<proteinExistence type="predicted"/>
<dbReference type="InterPro" id="IPR002656">
    <property type="entry name" value="Acyl_transf_3_dom"/>
</dbReference>
<sequence length="503" mass="54767">MISFLQSNVALLCVMRVCVSVSAGHPGNGPGPECALPAKQGPSLLQISQLSTLAPQNNMSMPATRVESFCASLCPVEKTSEQVAVVAVMLSVLAVAVVCVSLAHCSRDMAATSGRSSASGAPSRAATIRLDALDGLRTLFTIHIIFFHRHEVYSDSSLWWWSAGDEVSMFFMLSGFVQCLADLQKGVLFYGRRETLAFFARRLGRLCPAYYAAGLWIHFGFVSCARLLPAIAHFLFLQTLMPVVCTDNCCYQGTWLYVNGPGWFVSALLLISLFYPLFYRMLPRGSIMRQCFVLAVVIVLESIQTTMILPNFKTLYFAPVRAWTFVIGMLVAQLARSVCALFPHWLHWGRLFDAGLVMSLCLSLATSTTPLQTNPTAIHGMCVKACFTLVCISCVGMAGYDKSGSFLEAFLSCRLLVAASAYSYGAYIYQLATFKTVDTFKGTSPVPVAVEYFVCNCAPWLCAILSKHFLEDPLNTGLGKMMLGAKQPPDLKSASAGVEAIST</sequence>
<dbReference type="Pfam" id="PF01757">
    <property type="entry name" value="Acyl_transf_3"/>
    <property type="match status" value="1"/>
</dbReference>
<evidence type="ECO:0000256" key="1">
    <source>
        <dbReference type="SAM" id="Phobius"/>
    </source>
</evidence>
<keyword evidence="1" id="KW-0812">Transmembrane</keyword>
<organism evidence="4 5">
    <name type="scientific">Polarella glacialis</name>
    <name type="common">Dinoflagellate</name>
    <dbReference type="NCBI Taxonomy" id="89957"/>
    <lineage>
        <taxon>Eukaryota</taxon>
        <taxon>Sar</taxon>
        <taxon>Alveolata</taxon>
        <taxon>Dinophyceae</taxon>
        <taxon>Suessiales</taxon>
        <taxon>Suessiaceae</taxon>
        <taxon>Polarella</taxon>
    </lineage>
</organism>
<keyword evidence="1" id="KW-0472">Membrane</keyword>
<feature type="transmembrane region" description="Helical" evidence="1">
    <location>
        <begin position="209"/>
        <end position="236"/>
    </location>
</feature>
<keyword evidence="5" id="KW-1185">Reference proteome</keyword>
<feature type="transmembrane region" description="Helical" evidence="1">
    <location>
        <begin position="291"/>
        <end position="310"/>
    </location>
</feature>
<reference evidence="4" key="1">
    <citation type="submission" date="2021-02" db="EMBL/GenBank/DDBJ databases">
        <authorList>
            <person name="Dougan E. K."/>
            <person name="Rhodes N."/>
            <person name="Thang M."/>
            <person name="Chan C."/>
        </authorList>
    </citation>
    <scope>NUCLEOTIDE SEQUENCE</scope>
</reference>
<dbReference type="EMBL" id="CAJNNV010033052">
    <property type="protein sequence ID" value="CAE8641923.1"/>
    <property type="molecule type" value="Genomic_DNA"/>
</dbReference>
<accession>A0A813HSW7</accession>
<dbReference type="GO" id="GO:0016747">
    <property type="term" value="F:acyltransferase activity, transferring groups other than amino-acyl groups"/>
    <property type="evidence" value="ECO:0007669"/>
    <property type="project" value="InterPro"/>
</dbReference>
<feature type="transmembrane region" description="Helical" evidence="1">
    <location>
        <begin position="377"/>
        <end position="400"/>
    </location>
</feature>
<evidence type="ECO:0000256" key="2">
    <source>
        <dbReference type="SAM" id="SignalP"/>
    </source>
</evidence>
<feature type="transmembrane region" description="Helical" evidence="1">
    <location>
        <begin position="83"/>
        <end position="105"/>
    </location>
</feature>
<dbReference type="Proteomes" id="UP000654075">
    <property type="component" value="Unassembled WGS sequence"/>
</dbReference>
<dbReference type="AlphaFoldDB" id="A0A813HSW7"/>
<feature type="chain" id="PRO_5033028385" description="Acyltransferase 3 domain-containing protein" evidence="2">
    <location>
        <begin position="24"/>
        <end position="503"/>
    </location>
</feature>
<dbReference type="GO" id="GO:0016020">
    <property type="term" value="C:membrane"/>
    <property type="evidence" value="ECO:0007669"/>
    <property type="project" value="TreeGrafter"/>
</dbReference>
<dbReference type="PANTHER" id="PTHR23028:SF53">
    <property type="entry name" value="ACYL_TRANSF_3 DOMAIN-CONTAINING PROTEIN"/>
    <property type="match status" value="1"/>
</dbReference>
<evidence type="ECO:0000313" key="4">
    <source>
        <dbReference type="EMBL" id="CAE8641923.1"/>
    </source>
</evidence>
<dbReference type="InterPro" id="IPR050879">
    <property type="entry name" value="Acyltransferase_3"/>
</dbReference>